<dbReference type="InterPro" id="IPR036013">
    <property type="entry name" value="Band_7/SPFH_dom_sf"/>
</dbReference>
<keyword evidence="4" id="KW-0378">Hydrolase</keyword>
<keyword evidence="2" id="KW-0472">Membrane</keyword>
<protein>
    <submittedName>
        <fullName evidence="4">Membrane protease</fullName>
    </submittedName>
</protein>
<proteinExistence type="predicted"/>
<dbReference type="PANTHER" id="PTHR42911">
    <property type="entry name" value="MODULATOR OF FTSH PROTEASE HFLC"/>
    <property type="match status" value="1"/>
</dbReference>
<dbReference type="InterPro" id="IPR001107">
    <property type="entry name" value="Band_7"/>
</dbReference>
<dbReference type="Gene3D" id="3.30.479.30">
    <property type="entry name" value="Band 7 domain"/>
    <property type="match status" value="1"/>
</dbReference>
<dbReference type="SUPFAM" id="SSF117892">
    <property type="entry name" value="Band 7/SPFH domain"/>
    <property type="match status" value="1"/>
</dbReference>
<dbReference type="GO" id="GO:0006508">
    <property type="term" value="P:proteolysis"/>
    <property type="evidence" value="ECO:0007669"/>
    <property type="project" value="UniProtKB-KW"/>
</dbReference>
<dbReference type="KEGG" id="ecq:ECED1_3396"/>
<feature type="domain" description="Band 7" evidence="3">
    <location>
        <begin position="51"/>
        <end position="213"/>
    </location>
</feature>
<reference evidence="5" key="1">
    <citation type="journal article" date="2009" name="PLoS Genet.">
        <title>Organised genome dynamics in the Escherichia coli species results in highly diverse adaptive paths.</title>
        <authorList>
            <person name="Touchon M."/>
            <person name="Hoede C."/>
            <person name="Tenaillon O."/>
            <person name="Barbe V."/>
            <person name="Baeriswyl S."/>
            <person name="Bidet P."/>
            <person name="Bingen E."/>
            <person name="Bonacorsi S."/>
            <person name="Bouchier C."/>
            <person name="Bouvet O."/>
            <person name="Calteau A."/>
            <person name="Chiapello H."/>
            <person name="Clermont O."/>
            <person name="Cruveiller S."/>
            <person name="Danchin A."/>
            <person name="Diard M."/>
            <person name="Dossat C."/>
            <person name="Karoui M.E."/>
            <person name="Frapy E."/>
            <person name="Garry L."/>
            <person name="Ghigo J.M."/>
            <person name="Gilles A.M."/>
            <person name="Johnson J."/>
            <person name="Le Bouguenec C."/>
            <person name="Lescat M."/>
            <person name="Mangenot S."/>
            <person name="Martinez-Jehanne V."/>
            <person name="Matic I."/>
            <person name="Nassif X."/>
            <person name="Oztas S."/>
            <person name="Petit M.A."/>
            <person name="Pichon C."/>
            <person name="Rouy Z."/>
            <person name="Ruf C.S."/>
            <person name="Schneider D."/>
            <person name="Tourret J."/>
            <person name="Vacherie B."/>
            <person name="Vallenet D."/>
            <person name="Medigue C."/>
            <person name="Rocha E.P.C."/>
            <person name="Denamur E."/>
        </authorList>
    </citation>
    <scope>NUCLEOTIDE SEQUENCE [LARGE SCALE GENOMIC DNA]</scope>
    <source>
        <strain evidence="5">ED1a</strain>
    </source>
</reference>
<accession>B7MZN2</accession>
<dbReference type="CDD" id="cd03401">
    <property type="entry name" value="SPFH_prohibitin"/>
    <property type="match status" value="1"/>
</dbReference>
<keyword evidence="2" id="KW-1133">Transmembrane helix</keyword>
<evidence type="ECO:0000256" key="1">
    <source>
        <dbReference type="ARBA" id="ARBA00004167"/>
    </source>
</evidence>
<organism evidence="4 5">
    <name type="scientific">Escherichia coli O81 (strain ED1a)</name>
    <dbReference type="NCBI Taxonomy" id="585397"/>
    <lineage>
        <taxon>Bacteria</taxon>
        <taxon>Pseudomonadati</taxon>
        <taxon>Pseudomonadota</taxon>
        <taxon>Gammaproteobacteria</taxon>
        <taxon>Enterobacterales</taxon>
        <taxon>Enterobacteriaceae</taxon>
        <taxon>Escherichia</taxon>
    </lineage>
</organism>
<keyword evidence="4" id="KW-0645">Protease</keyword>
<dbReference type="GO" id="GO:0016020">
    <property type="term" value="C:membrane"/>
    <property type="evidence" value="ECO:0007669"/>
    <property type="project" value="UniProtKB-SubCell"/>
</dbReference>
<evidence type="ECO:0000313" key="5">
    <source>
        <dbReference type="Proteomes" id="UP000000748"/>
    </source>
</evidence>
<evidence type="ECO:0000259" key="3">
    <source>
        <dbReference type="SMART" id="SM00244"/>
    </source>
</evidence>
<dbReference type="AlphaFoldDB" id="B7MZN2"/>
<sequence>MSVFSSPHVTYSPLYSRKIHMKAPVSLTSFRPQKSLAIAIGVLAVVVLPFLSYYTVNEGERGILLRYGKIVKVAEPGLGFKIPFMESVEKISTRNQAVVYQGLQAYSRDQQPAQMTVSVSFHIKPSEAGAVYTTYNTIEALKDRLIVRQLPTQLENVFGQYTAISAVQDRTKLVQDLQNAMRKAVVGPVVIDGVQIENIDFSDAYEKSIEDRMKAEVAIATRKQNLETEKIQAQIAVTQAQAEADSKLAAAKAEAETIRVRGAAEAETIRLKSAAEAEAIRLRGEALRENPGLVALTTAERWDGKLPDTMIPGSTVPFISTK</sequence>
<dbReference type="Pfam" id="PF01145">
    <property type="entry name" value="Band_7"/>
    <property type="match status" value="1"/>
</dbReference>
<dbReference type="PANTHER" id="PTHR42911:SF2">
    <property type="entry name" value="PROHIBITIN FAMILY PROTEIN"/>
    <property type="match status" value="1"/>
</dbReference>
<dbReference type="EMBL" id="CU928162">
    <property type="protein sequence ID" value="CAR09550.2"/>
    <property type="molecule type" value="Genomic_DNA"/>
</dbReference>
<feature type="transmembrane region" description="Helical" evidence="2">
    <location>
        <begin position="36"/>
        <end position="56"/>
    </location>
</feature>
<keyword evidence="2" id="KW-0812">Transmembrane</keyword>
<dbReference type="HOGENOM" id="CLU_047969_1_2_6"/>
<dbReference type="GO" id="GO:0008233">
    <property type="term" value="F:peptidase activity"/>
    <property type="evidence" value="ECO:0007669"/>
    <property type="project" value="UniProtKB-KW"/>
</dbReference>
<dbReference type="InterPro" id="IPR000163">
    <property type="entry name" value="Prohibitin"/>
</dbReference>
<comment type="subcellular location">
    <subcellularLocation>
        <location evidence="1">Membrane</location>
        <topology evidence="1">Single-pass membrane protein</topology>
    </subcellularLocation>
</comment>
<name>B7MZN2_ECO81</name>
<evidence type="ECO:0000313" key="4">
    <source>
        <dbReference type="EMBL" id="CAR09550.2"/>
    </source>
</evidence>
<dbReference type="SMART" id="SM00244">
    <property type="entry name" value="PHB"/>
    <property type="match status" value="1"/>
</dbReference>
<dbReference type="Proteomes" id="UP000000748">
    <property type="component" value="Chromosome"/>
</dbReference>
<gene>
    <name evidence="4" type="ordered locus">ECED1_3396</name>
</gene>
<evidence type="ECO:0000256" key="2">
    <source>
        <dbReference type="SAM" id="Phobius"/>
    </source>
</evidence>